<accession>A0A829D4J0</accession>
<organism evidence="1 2">
    <name type="scientific">Leptospira interrogans str. 2002000626</name>
    <dbReference type="NCBI Taxonomy" id="996803"/>
    <lineage>
        <taxon>Bacteria</taxon>
        <taxon>Pseudomonadati</taxon>
        <taxon>Spirochaetota</taxon>
        <taxon>Spirochaetia</taxon>
        <taxon>Leptospirales</taxon>
        <taxon>Leptospiraceae</taxon>
        <taxon>Leptospira</taxon>
    </lineage>
</organism>
<proteinExistence type="predicted"/>
<protein>
    <submittedName>
        <fullName evidence="1">Uncharacterized protein</fullName>
    </submittedName>
</protein>
<gene>
    <name evidence="1" type="ORF">LEP1GSC029_0053</name>
</gene>
<evidence type="ECO:0000313" key="1">
    <source>
        <dbReference type="EMBL" id="EMY05953.1"/>
    </source>
</evidence>
<dbReference type="Proteomes" id="UP000012329">
    <property type="component" value="Unassembled WGS sequence"/>
</dbReference>
<name>A0A829D4J0_LEPIR</name>
<dbReference type="InterPro" id="IPR053159">
    <property type="entry name" value="Hybrid_Histidine_Kinase"/>
</dbReference>
<dbReference type="PANTHER" id="PTHR43642">
    <property type="entry name" value="HYBRID SIGNAL TRANSDUCTION HISTIDINE KINASE G"/>
    <property type="match status" value="1"/>
</dbReference>
<evidence type="ECO:0000313" key="2">
    <source>
        <dbReference type="Proteomes" id="UP000012329"/>
    </source>
</evidence>
<sequence>MFPGCEEQSKFVTSIFLKKTSGNPLAIIQLLGICQKKRLVNYQFKSKLWKWDLEKIERLSISDNVVDLLCDRIKTLSPELQEL</sequence>
<comment type="caution">
    <text evidence="1">The sequence shown here is derived from an EMBL/GenBank/DDBJ whole genome shotgun (WGS) entry which is preliminary data.</text>
</comment>
<reference evidence="1 2" key="1">
    <citation type="submission" date="2013-02" db="EMBL/GenBank/DDBJ databases">
        <authorList>
            <person name="Harkins D.M."/>
            <person name="Durkin A.S."/>
            <person name="Brinkac L.M."/>
            <person name="Haft D.H."/>
            <person name="Selengut J.D."/>
            <person name="Sanka R."/>
            <person name="DePew J."/>
            <person name="Purushe J."/>
            <person name="Whelen A.C."/>
            <person name="Vinetz J.M."/>
            <person name="Sutton G.G."/>
            <person name="Nierman W.C."/>
            <person name="Fouts D.E."/>
        </authorList>
    </citation>
    <scope>NUCLEOTIDE SEQUENCE [LARGE SCALE GENOMIC DNA]</scope>
    <source>
        <strain evidence="1 2">2002000626</strain>
    </source>
</reference>
<feature type="non-terminal residue" evidence="1">
    <location>
        <position position="83"/>
    </location>
</feature>
<dbReference type="EMBL" id="AFJL02000060">
    <property type="protein sequence ID" value="EMY05953.1"/>
    <property type="molecule type" value="Genomic_DNA"/>
</dbReference>
<dbReference type="PANTHER" id="PTHR43642:SF1">
    <property type="entry name" value="HYBRID SIGNAL TRANSDUCTION HISTIDINE KINASE G"/>
    <property type="match status" value="1"/>
</dbReference>
<dbReference type="AlphaFoldDB" id="A0A829D4J0"/>